<proteinExistence type="predicted"/>
<dbReference type="RefSeq" id="WP_165617432.1">
    <property type="nucleotide sequence ID" value="NZ_FNIR01000001.1"/>
</dbReference>
<feature type="domain" description="VOC" evidence="1">
    <location>
        <begin position="17"/>
        <end position="143"/>
    </location>
</feature>
<sequence>MQGATTDGGAAPIAGLEFHHVGLACRDLAAETAAHALLGFRPEGEVFEDPHQRVRGSFQVLGSFRVELLAPLDEESPVQDWLRRGIRMYHVCYETDDLAGALDALGRGGHRAVSRPAPAVAFGGRPVAFVMLRTRSLVELLQR</sequence>
<keyword evidence="3" id="KW-1185">Reference proteome</keyword>
<dbReference type="Proteomes" id="UP000199088">
    <property type="component" value="Unassembled WGS sequence"/>
</dbReference>
<dbReference type="Gene3D" id="3.10.180.10">
    <property type="entry name" value="2,3-Dihydroxybiphenyl 1,2-Dioxygenase, domain 1"/>
    <property type="match status" value="1"/>
</dbReference>
<evidence type="ECO:0000313" key="2">
    <source>
        <dbReference type="EMBL" id="SDN57766.1"/>
    </source>
</evidence>
<dbReference type="EMBL" id="FNIR01000001">
    <property type="protein sequence ID" value="SDN57766.1"/>
    <property type="molecule type" value="Genomic_DNA"/>
</dbReference>
<accession>A0A1H0CIS4</accession>
<protein>
    <submittedName>
        <fullName evidence="2">Glyoxalase/Bleomycin resistance protein/Dioxygenase superfamily protein</fullName>
    </submittedName>
</protein>
<evidence type="ECO:0000259" key="1">
    <source>
        <dbReference type="PROSITE" id="PS51819"/>
    </source>
</evidence>
<keyword evidence="2" id="KW-0560">Oxidoreductase</keyword>
<dbReference type="AlphaFoldDB" id="A0A1H0CIS4"/>
<dbReference type="STRING" id="1052260.SAMN05660199_00320"/>
<reference evidence="3" key="1">
    <citation type="submission" date="2016-10" db="EMBL/GenBank/DDBJ databases">
        <authorList>
            <person name="Varghese N."/>
            <person name="Submissions S."/>
        </authorList>
    </citation>
    <scope>NUCLEOTIDE SEQUENCE [LARGE SCALE GENOMIC DNA]</scope>
    <source>
        <strain evidence="3">DSM 45843</strain>
    </source>
</reference>
<evidence type="ECO:0000313" key="3">
    <source>
        <dbReference type="Proteomes" id="UP000199088"/>
    </source>
</evidence>
<dbReference type="PROSITE" id="PS51819">
    <property type="entry name" value="VOC"/>
    <property type="match status" value="1"/>
</dbReference>
<gene>
    <name evidence="2" type="ORF">SAMN05660199_00320</name>
</gene>
<dbReference type="SUPFAM" id="SSF54593">
    <property type="entry name" value="Glyoxalase/Bleomycin resistance protein/Dihydroxybiphenyl dioxygenase"/>
    <property type="match status" value="1"/>
</dbReference>
<dbReference type="Pfam" id="PF13669">
    <property type="entry name" value="Glyoxalase_4"/>
    <property type="match status" value="1"/>
</dbReference>
<organism evidence="2 3">
    <name type="scientific">Klenkia soli</name>
    <dbReference type="NCBI Taxonomy" id="1052260"/>
    <lineage>
        <taxon>Bacteria</taxon>
        <taxon>Bacillati</taxon>
        <taxon>Actinomycetota</taxon>
        <taxon>Actinomycetes</taxon>
        <taxon>Geodermatophilales</taxon>
        <taxon>Geodermatophilaceae</taxon>
        <taxon>Klenkia</taxon>
    </lineage>
</organism>
<dbReference type="InterPro" id="IPR029068">
    <property type="entry name" value="Glyas_Bleomycin-R_OHBP_Dase"/>
</dbReference>
<dbReference type="GO" id="GO:0051213">
    <property type="term" value="F:dioxygenase activity"/>
    <property type="evidence" value="ECO:0007669"/>
    <property type="project" value="UniProtKB-KW"/>
</dbReference>
<keyword evidence="2" id="KW-0223">Dioxygenase</keyword>
<dbReference type="InterPro" id="IPR037523">
    <property type="entry name" value="VOC_core"/>
</dbReference>
<name>A0A1H0CIS4_9ACTN</name>